<evidence type="ECO:0000256" key="1">
    <source>
        <dbReference type="ARBA" id="ARBA00001946"/>
    </source>
</evidence>
<name>X1A7R5_9ZZZZ</name>
<sequence length="139" mass="15467">MLNTNDDSFERSLIIIKPDGVKKKIVGEIISRFEKKDLTIEKLKMIKIDRKLACKNYQEHKNKSFFNMLIEYITSGPVVVMVISGKGAIARARELMGATDSKKAKGGTIRGDFGDGITANVIHGSDSAESAKREIELFF</sequence>
<dbReference type="NCBIfam" id="NF001908">
    <property type="entry name" value="PRK00668.1"/>
    <property type="match status" value="1"/>
</dbReference>
<keyword evidence="8" id="KW-0418">Kinase</keyword>
<dbReference type="SUPFAM" id="SSF54919">
    <property type="entry name" value="Nucleoside diphosphate kinase, NDK"/>
    <property type="match status" value="1"/>
</dbReference>
<evidence type="ECO:0000259" key="12">
    <source>
        <dbReference type="SMART" id="SM00562"/>
    </source>
</evidence>
<dbReference type="GO" id="GO:0006183">
    <property type="term" value="P:GTP biosynthetic process"/>
    <property type="evidence" value="ECO:0007669"/>
    <property type="project" value="InterPro"/>
</dbReference>
<keyword evidence="5" id="KW-0808">Transferase</keyword>
<evidence type="ECO:0000256" key="3">
    <source>
        <dbReference type="ARBA" id="ARBA00012966"/>
    </source>
</evidence>
<dbReference type="InterPro" id="IPR034907">
    <property type="entry name" value="NDK-like_dom"/>
</dbReference>
<protein>
    <recommendedName>
        <fullName evidence="4">Nucleoside diphosphate kinase</fullName>
        <ecNumber evidence="3">2.7.4.6</ecNumber>
    </recommendedName>
</protein>
<comment type="caution">
    <text evidence="13">The sequence shown here is derived from an EMBL/GenBank/DDBJ whole genome shotgun (WGS) entry which is preliminary data.</text>
</comment>
<dbReference type="PANTHER" id="PTHR11349">
    <property type="entry name" value="NUCLEOSIDE DIPHOSPHATE KINASE"/>
    <property type="match status" value="1"/>
</dbReference>
<gene>
    <name evidence="13" type="ORF">S01H4_00974</name>
</gene>
<comment type="similarity">
    <text evidence="2">Belongs to the NDK family.</text>
</comment>
<evidence type="ECO:0000313" key="13">
    <source>
        <dbReference type="EMBL" id="GAG66172.1"/>
    </source>
</evidence>
<accession>X1A7R5</accession>
<dbReference type="CDD" id="cd04413">
    <property type="entry name" value="NDPk_I"/>
    <property type="match status" value="1"/>
</dbReference>
<keyword evidence="11" id="KW-0546">Nucleotide metabolism</keyword>
<dbReference type="GO" id="GO:0005524">
    <property type="term" value="F:ATP binding"/>
    <property type="evidence" value="ECO:0007669"/>
    <property type="project" value="UniProtKB-KW"/>
</dbReference>
<dbReference type="EC" id="2.7.4.6" evidence="3"/>
<dbReference type="EMBL" id="BART01000160">
    <property type="protein sequence ID" value="GAG66172.1"/>
    <property type="molecule type" value="Genomic_DNA"/>
</dbReference>
<evidence type="ECO:0000256" key="9">
    <source>
        <dbReference type="ARBA" id="ARBA00022840"/>
    </source>
</evidence>
<evidence type="ECO:0000256" key="7">
    <source>
        <dbReference type="ARBA" id="ARBA00022741"/>
    </source>
</evidence>
<dbReference type="FunFam" id="3.30.70.141:FF:000003">
    <property type="entry name" value="Nucleoside diphosphate kinase"/>
    <property type="match status" value="1"/>
</dbReference>
<evidence type="ECO:0000256" key="4">
    <source>
        <dbReference type="ARBA" id="ARBA00017632"/>
    </source>
</evidence>
<dbReference type="HAMAP" id="MF_00451">
    <property type="entry name" value="NDP_kinase"/>
    <property type="match status" value="1"/>
</dbReference>
<evidence type="ECO:0000256" key="10">
    <source>
        <dbReference type="ARBA" id="ARBA00022842"/>
    </source>
</evidence>
<evidence type="ECO:0000256" key="11">
    <source>
        <dbReference type="ARBA" id="ARBA00023080"/>
    </source>
</evidence>
<dbReference type="PROSITE" id="PS51374">
    <property type="entry name" value="NDPK_LIKE"/>
    <property type="match status" value="1"/>
</dbReference>
<keyword evidence="10" id="KW-0460">Magnesium</keyword>
<keyword evidence="6" id="KW-0479">Metal-binding</keyword>
<dbReference type="GO" id="GO:0046872">
    <property type="term" value="F:metal ion binding"/>
    <property type="evidence" value="ECO:0007669"/>
    <property type="project" value="UniProtKB-KW"/>
</dbReference>
<keyword evidence="9" id="KW-0067">ATP-binding</keyword>
<dbReference type="AlphaFoldDB" id="X1A7R5"/>
<evidence type="ECO:0000256" key="5">
    <source>
        <dbReference type="ARBA" id="ARBA00022679"/>
    </source>
</evidence>
<evidence type="ECO:0000256" key="8">
    <source>
        <dbReference type="ARBA" id="ARBA00022777"/>
    </source>
</evidence>
<dbReference type="GO" id="GO:0006228">
    <property type="term" value="P:UTP biosynthetic process"/>
    <property type="evidence" value="ECO:0007669"/>
    <property type="project" value="InterPro"/>
</dbReference>
<keyword evidence="7" id="KW-0547">Nucleotide-binding</keyword>
<dbReference type="Pfam" id="PF00334">
    <property type="entry name" value="NDK"/>
    <property type="match status" value="1"/>
</dbReference>
<reference evidence="13" key="1">
    <citation type="journal article" date="2014" name="Front. Microbiol.">
        <title>High frequency of phylogenetically diverse reductive dehalogenase-homologous genes in deep subseafloor sedimentary metagenomes.</title>
        <authorList>
            <person name="Kawai M."/>
            <person name="Futagami T."/>
            <person name="Toyoda A."/>
            <person name="Takaki Y."/>
            <person name="Nishi S."/>
            <person name="Hori S."/>
            <person name="Arai W."/>
            <person name="Tsubouchi T."/>
            <person name="Morono Y."/>
            <person name="Uchiyama I."/>
            <person name="Ito T."/>
            <person name="Fujiyama A."/>
            <person name="Inagaki F."/>
            <person name="Takami H."/>
        </authorList>
    </citation>
    <scope>NUCLEOTIDE SEQUENCE</scope>
    <source>
        <strain evidence="13">Expedition CK06-06</strain>
    </source>
</reference>
<dbReference type="InterPro" id="IPR036850">
    <property type="entry name" value="NDK-like_dom_sf"/>
</dbReference>
<comment type="cofactor">
    <cofactor evidence="1">
        <name>Mg(2+)</name>
        <dbReference type="ChEBI" id="CHEBI:18420"/>
    </cofactor>
</comment>
<proteinExistence type="inferred from homology"/>
<dbReference type="SMART" id="SM00562">
    <property type="entry name" value="NDK"/>
    <property type="match status" value="1"/>
</dbReference>
<dbReference type="Gene3D" id="3.30.70.141">
    <property type="entry name" value="Nucleoside diphosphate kinase-like domain"/>
    <property type="match status" value="1"/>
</dbReference>
<dbReference type="GO" id="GO:0006241">
    <property type="term" value="P:CTP biosynthetic process"/>
    <property type="evidence" value="ECO:0007669"/>
    <property type="project" value="InterPro"/>
</dbReference>
<dbReference type="GO" id="GO:0004550">
    <property type="term" value="F:nucleoside diphosphate kinase activity"/>
    <property type="evidence" value="ECO:0007669"/>
    <property type="project" value="UniProtKB-EC"/>
</dbReference>
<evidence type="ECO:0000256" key="2">
    <source>
        <dbReference type="ARBA" id="ARBA00008142"/>
    </source>
</evidence>
<dbReference type="PRINTS" id="PR01243">
    <property type="entry name" value="NUCDPKINASE"/>
</dbReference>
<organism evidence="13">
    <name type="scientific">marine sediment metagenome</name>
    <dbReference type="NCBI Taxonomy" id="412755"/>
    <lineage>
        <taxon>unclassified sequences</taxon>
        <taxon>metagenomes</taxon>
        <taxon>ecological metagenomes</taxon>
    </lineage>
</organism>
<dbReference type="InterPro" id="IPR001564">
    <property type="entry name" value="Nucleoside_diP_kinase"/>
</dbReference>
<feature type="domain" description="Nucleoside diphosphate kinase-like" evidence="12">
    <location>
        <begin position="9"/>
        <end position="139"/>
    </location>
</feature>
<evidence type="ECO:0000256" key="6">
    <source>
        <dbReference type="ARBA" id="ARBA00022723"/>
    </source>
</evidence>